<reference evidence="3" key="2">
    <citation type="submission" date="2015-01" db="EMBL/GenBank/DDBJ databases">
        <title>Evolutionary Origins and Diversification of the Mycorrhizal Mutualists.</title>
        <authorList>
            <consortium name="DOE Joint Genome Institute"/>
            <consortium name="Mycorrhizal Genomics Consortium"/>
            <person name="Kohler A."/>
            <person name="Kuo A."/>
            <person name="Nagy L.G."/>
            <person name="Floudas D."/>
            <person name="Copeland A."/>
            <person name="Barry K.W."/>
            <person name="Cichocki N."/>
            <person name="Veneault-Fourrey C."/>
            <person name="LaButti K."/>
            <person name="Lindquist E.A."/>
            <person name="Lipzen A."/>
            <person name="Lundell T."/>
            <person name="Morin E."/>
            <person name="Murat C."/>
            <person name="Riley R."/>
            <person name="Ohm R."/>
            <person name="Sun H."/>
            <person name="Tunlid A."/>
            <person name="Henrissat B."/>
            <person name="Grigoriev I.V."/>
            <person name="Hibbett D.S."/>
            <person name="Martin F."/>
        </authorList>
    </citation>
    <scope>NUCLEOTIDE SEQUENCE [LARGE SCALE GENOMIC DNA]</scope>
    <source>
        <strain evidence="3">UH-Slu-Lm8-n1</strain>
    </source>
</reference>
<keyword evidence="3" id="KW-1185">Reference proteome</keyword>
<reference evidence="2 3" key="1">
    <citation type="submission" date="2014-04" db="EMBL/GenBank/DDBJ databases">
        <authorList>
            <consortium name="DOE Joint Genome Institute"/>
            <person name="Kuo A."/>
            <person name="Ruytinx J."/>
            <person name="Rineau F."/>
            <person name="Colpaert J."/>
            <person name="Kohler A."/>
            <person name="Nagy L.G."/>
            <person name="Floudas D."/>
            <person name="Copeland A."/>
            <person name="Barry K.W."/>
            <person name="Cichocki N."/>
            <person name="Veneault-Fourrey C."/>
            <person name="LaButti K."/>
            <person name="Lindquist E.A."/>
            <person name="Lipzen A."/>
            <person name="Lundell T."/>
            <person name="Morin E."/>
            <person name="Murat C."/>
            <person name="Sun H."/>
            <person name="Tunlid A."/>
            <person name="Henrissat B."/>
            <person name="Grigoriev I.V."/>
            <person name="Hibbett D.S."/>
            <person name="Martin F."/>
            <person name="Nordberg H.P."/>
            <person name="Cantor M.N."/>
            <person name="Hua S.X."/>
        </authorList>
    </citation>
    <scope>NUCLEOTIDE SEQUENCE [LARGE SCALE GENOMIC DNA]</scope>
    <source>
        <strain evidence="2 3">UH-Slu-Lm8-n1</strain>
    </source>
</reference>
<protein>
    <submittedName>
        <fullName evidence="2">Uncharacterized protein</fullName>
    </submittedName>
</protein>
<evidence type="ECO:0000313" key="3">
    <source>
        <dbReference type="Proteomes" id="UP000054485"/>
    </source>
</evidence>
<evidence type="ECO:0000313" key="2">
    <source>
        <dbReference type="EMBL" id="KIK35381.1"/>
    </source>
</evidence>
<evidence type="ECO:0000256" key="1">
    <source>
        <dbReference type="SAM" id="Phobius"/>
    </source>
</evidence>
<name>A0A0D0A0P7_9AGAM</name>
<feature type="transmembrane region" description="Helical" evidence="1">
    <location>
        <begin position="34"/>
        <end position="61"/>
    </location>
</feature>
<keyword evidence="1" id="KW-1133">Transmembrane helix</keyword>
<feature type="transmembrane region" description="Helical" evidence="1">
    <location>
        <begin position="161"/>
        <end position="182"/>
    </location>
</feature>
<accession>A0A0D0A0P7</accession>
<feature type="transmembrane region" description="Helical" evidence="1">
    <location>
        <begin position="81"/>
        <end position="108"/>
    </location>
</feature>
<feature type="transmembrane region" description="Helical" evidence="1">
    <location>
        <begin position="6"/>
        <end position="22"/>
    </location>
</feature>
<gene>
    <name evidence="2" type="ORF">CY34DRAFT_812204</name>
</gene>
<dbReference type="InParanoid" id="A0A0D0A0P7"/>
<dbReference type="EMBL" id="KN835630">
    <property type="protein sequence ID" value="KIK35381.1"/>
    <property type="molecule type" value="Genomic_DNA"/>
</dbReference>
<dbReference type="Proteomes" id="UP000054485">
    <property type="component" value="Unassembled WGS sequence"/>
</dbReference>
<organism evidence="2 3">
    <name type="scientific">Suillus luteus UH-Slu-Lm8-n1</name>
    <dbReference type="NCBI Taxonomy" id="930992"/>
    <lineage>
        <taxon>Eukaryota</taxon>
        <taxon>Fungi</taxon>
        <taxon>Dikarya</taxon>
        <taxon>Basidiomycota</taxon>
        <taxon>Agaricomycotina</taxon>
        <taxon>Agaricomycetes</taxon>
        <taxon>Agaricomycetidae</taxon>
        <taxon>Boletales</taxon>
        <taxon>Suillineae</taxon>
        <taxon>Suillaceae</taxon>
        <taxon>Suillus</taxon>
    </lineage>
</organism>
<dbReference type="HOGENOM" id="CLU_057751_0_0_1"/>
<keyword evidence="1" id="KW-0472">Membrane</keyword>
<dbReference type="OrthoDB" id="10313370at2759"/>
<proteinExistence type="predicted"/>
<feature type="transmembrane region" description="Helical" evidence="1">
    <location>
        <begin position="137"/>
        <end position="155"/>
    </location>
</feature>
<dbReference type="AlphaFoldDB" id="A0A0D0A0P7"/>
<sequence>MFHGTNAANVVLTAMLGVVMIARLHAMYQGSRTLLIFLVVIFLGINIAGGVLVAITLTYLAAEEVILFGILDCADYYDGNIQTLIAMVWMLNTVWEVLALCLSVWIAVRQFRDLQRLGLSTGSTTGDCFKVLIQSHVLYFASFVGVSFTSLGSVTPLESSYFIESVLFGSLQVLSALQMFVLGPRLILSVREYNAKLVADSDADTSMNSIVYQKRVHVSTSSTV</sequence>
<keyword evidence="1" id="KW-0812">Transmembrane</keyword>